<sequence length="518" mass="55959">MLLALTLSLFGCSGLRLVSGAGERGASELPETARELLERLLPDALPGDQLLYVAPSAGLPSQGTLYPLTREHGGWRPAPGFVAVAVNLGRNGVAPPWEKREGDGRTPSGLFPLTGSFGAGADAPGRLPYRQVGPDDLWVDDPLSPDYNRPVLRGTGAPRSFERLLRPDQLYRWVLVLDYNSDPVLRGLGSAIFLHLERAPGATTSGCVSLNEPDLLRLLAWLDPERHPKLALGSPDDLKVLAGGIAQTLPSDLPQEFRTRLAGGRPLALNRQGEYRGAAVTLPVELQRQLERSGSWRPGCPVAPGELAYLVLRYWGFDGVSHYGELVLHAALAPLALDALETLYRTRFPIASLRLIDEYAGDDARSMAADNSSGFNCRCVPGKPGTFSLHSYGTALDLNPVQNPFLSPDREALPALGLDRATLEAELLATAGCRDNAAACWCPRYPAACPIAPPAAAQYLDRDRPRPGMLLPGTAPLDAFLERGFRWGGDWRFPDYQHLDFSPKLLGLTAPGGTLPRR</sequence>
<keyword evidence="4" id="KW-1185">Reference proteome</keyword>
<dbReference type="InterPro" id="IPR039561">
    <property type="entry name" value="Peptidase_M15C"/>
</dbReference>
<dbReference type="AlphaFoldDB" id="A0A6V8NCI8"/>
<gene>
    <name evidence="3" type="ORF">GMLC_39170</name>
</gene>
<accession>A0A6V8NCI8</accession>
<dbReference type="PANTHER" id="PTHR38589:SF1">
    <property type="entry name" value="BLR0621 PROTEIN"/>
    <property type="match status" value="1"/>
</dbReference>
<dbReference type="GO" id="GO:0016740">
    <property type="term" value="F:transferase activity"/>
    <property type="evidence" value="ECO:0007669"/>
    <property type="project" value="InterPro"/>
</dbReference>
<dbReference type="Proteomes" id="UP000587586">
    <property type="component" value="Unassembled WGS sequence"/>
</dbReference>
<reference evidence="4" key="1">
    <citation type="submission" date="2020-06" db="EMBL/GenBank/DDBJ databases">
        <title>Draft genomic sequecing of Geomonas sp. Red745.</title>
        <authorList>
            <person name="Itoh H."/>
            <person name="Xu Z.X."/>
            <person name="Ushijima N."/>
            <person name="Masuda Y."/>
            <person name="Shiratori Y."/>
            <person name="Senoo K."/>
        </authorList>
    </citation>
    <scope>NUCLEOTIDE SEQUENCE [LARGE SCALE GENOMIC DNA]</scope>
    <source>
        <strain evidence="4">Red745</strain>
    </source>
</reference>
<dbReference type="SUPFAM" id="SSF55166">
    <property type="entry name" value="Hedgehog/DD-peptidase"/>
    <property type="match status" value="1"/>
</dbReference>
<dbReference type="Pfam" id="PF13539">
    <property type="entry name" value="Peptidase_M15_4"/>
    <property type="match status" value="1"/>
</dbReference>
<dbReference type="InterPro" id="IPR009045">
    <property type="entry name" value="Zn_M74/Hedgehog-like"/>
</dbReference>
<dbReference type="EMBL" id="BLXZ01000009">
    <property type="protein sequence ID" value="GFO70338.1"/>
    <property type="molecule type" value="Genomic_DNA"/>
</dbReference>
<feature type="domain" description="Peptidase M15C" evidence="2">
    <location>
        <begin position="384"/>
        <end position="500"/>
    </location>
</feature>
<dbReference type="InterPro" id="IPR005490">
    <property type="entry name" value="LD_TPept_cat_dom"/>
</dbReference>
<dbReference type="GO" id="GO:0008233">
    <property type="term" value="F:peptidase activity"/>
    <property type="evidence" value="ECO:0007669"/>
    <property type="project" value="InterPro"/>
</dbReference>
<dbReference type="Gene3D" id="3.30.1380.10">
    <property type="match status" value="1"/>
</dbReference>
<protein>
    <recommendedName>
        <fullName evidence="5">YkuD domain-containing protein</fullName>
    </recommendedName>
</protein>
<feature type="domain" description="L,D-TPase catalytic" evidence="1">
    <location>
        <begin position="86"/>
        <end position="224"/>
    </location>
</feature>
<evidence type="ECO:0000313" key="4">
    <source>
        <dbReference type="Proteomes" id="UP000587586"/>
    </source>
</evidence>
<evidence type="ECO:0000259" key="1">
    <source>
        <dbReference type="Pfam" id="PF03734"/>
    </source>
</evidence>
<dbReference type="Pfam" id="PF03734">
    <property type="entry name" value="YkuD"/>
    <property type="match status" value="1"/>
</dbReference>
<dbReference type="PANTHER" id="PTHR38589">
    <property type="entry name" value="BLR0621 PROTEIN"/>
    <property type="match status" value="1"/>
</dbReference>
<evidence type="ECO:0008006" key="5">
    <source>
        <dbReference type="Google" id="ProtNLM"/>
    </source>
</evidence>
<proteinExistence type="predicted"/>
<evidence type="ECO:0000313" key="3">
    <source>
        <dbReference type="EMBL" id="GFO70338.1"/>
    </source>
</evidence>
<comment type="caution">
    <text evidence="3">The sequence shown here is derived from an EMBL/GenBank/DDBJ whole genome shotgun (WGS) entry which is preliminary data.</text>
</comment>
<organism evidence="3 4">
    <name type="scientific">Geomonas limicola</name>
    <dbReference type="NCBI Taxonomy" id="2740186"/>
    <lineage>
        <taxon>Bacteria</taxon>
        <taxon>Pseudomonadati</taxon>
        <taxon>Thermodesulfobacteriota</taxon>
        <taxon>Desulfuromonadia</taxon>
        <taxon>Geobacterales</taxon>
        <taxon>Geobacteraceae</taxon>
        <taxon>Geomonas</taxon>
    </lineage>
</organism>
<dbReference type="RefSeq" id="WP_183362950.1">
    <property type="nucleotide sequence ID" value="NZ_BLXZ01000009.1"/>
</dbReference>
<name>A0A6V8NCI8_9BACT</name>
<evidence type="ECO:0000259" key="2">
    <source>
        <dbReference type="Pfam" id="PF13539"/>
    </source>
</evidence>